<accession>A0ABW9RPA7</accession>
<protein>
    <submittedName>
        <fullName evidence="1">Uncharacterized protein</fullName>
    </submittedName>
</protein>
<gene>
    <name evidence="1" type="ORF">E1163_12410</name>
</gene>
<proteinExistence type="predicted"/>
<reference evidence="1 2" key="1">
    <citation type="submission" date="2019-02" db="EMBL/GenBank/DDBJ databases">
        <authorList>
            <person name="Goldberg S.R."/>
            <person name="Haltli B.A."/>
            <person name="Correa H."/>
            <person name="Russell K.G."/>
        </authorList>
    </citation>
    <scope>NUCLEOTIDE SEQUENCE [LARGE SCALE GENOMIC DNA]</scope>
    <source>
        <strain evidence="1 2">JCM 16186</strain>
    </source>
</reference>
<keyword evidence="2" id="KW-1185">Reference proteome</keyword>
<evidence type="ECO:0000313" key="2">
    <source>
        <dbReference type="Proteomes" id="UP000798808"/>
    </source>
</evidence>
<organism evidence="1 2">
    <name type="scientific">Fulvivirga kasyanovii</name>
    <dbReference type="NCBI Taxonomy" id="396812"/>
    <lineage>
        <taxon>Bacteria</taxon>
        <taxon>Pseudomonadati</taxon>
        <taxon>Bacteroidota</taxon>
        <taxon>Cytophagia</taxon>
        <taxon>Cytophagales</taxon>
        <taxon>Fulvivirgaceae</taxon>
        <taxon>Fulvivirga</taxon>
    </lineage>
</organism>
<evidence type="ECO:0000313" key="1">
    <source>
        <dbReference type="EMBL" id="MTI25750.1"/>
    </source>
</evidence>
<dbReference type="Proteomes" id="UP000798808">
    <property type="component" value="Unassembled WGS sequence"/>
</dbReference>
<dbReference type="EMBL" id="SMLW01000537">
    <property type="protein sequence ID" value="MTI25750.1"/>
    <property type="molecule type" value="Genomic_DNA"/>
</dbReference>
<sequence length="154" mass="17718">MNNRKPSIKERLKGYMEEVSIDLFGIEAKATDNVRRYFTEVSQKTGTAIDELFVIIKKPDQVKAWLIEKRKIHPLPLGELVKFFAGDLYNPELERKVADGVSGYLDHFCEVENLQADLLKIIIVLEGGQPVIHASNTNYPVRKIQIKELIKYFK</sequence>
<dbReference type="RefSeq" id="WP_155172132.1">
    <property type="nucleotide sequence ID" value="NZ_BAAAFL010000012.1"/>
</dbReference>
<comment type="caution">
    <text evidence="1">The sequence shown here is derived from an EMBL/GenBank/DDBJ whole genome shotgun (WGS) entry which is preliminary data.</text>
</comment>
<name>A0ABW9RPA7_9BACT</name>